<evidence type="ECO:0000313" key="2">
    <source>
        <dbReference type="Proteomes" id="UP001245184"/>
    </source>
</evidence>
<reference evidence="1 2" key="1">
    <citation type="submission" date="2023-08" db="EMBL/GenBank/DDBJ databases">
        <title>Genome sequencing of plant associated microbes to promote plant fitness in Sorghum bicolor and Oryza sativa.</title>
        <authorList>
            <person name="Coleman-Derr D."/>
        </authorList>
    </citation>
    <scope>NUCLEOTIDE SEQUENCE [LARGE SCALE GENOMIC DNA]</scope>
    <source>
        <strain evidence="1 2">SLBN-33</strain>
    </source>
</reference>
<evidence type="ECO:0000313" key="1">
    <source>
        <dbReference type="EMBL" id="MDR6204735.1"/>
    </source>
</evidence>
<dbReference type="InterPro" id="IPR010732">
    <property type="entry name" value="T6SS_TssG-like"/>
</dbReference>
<organism evidence="1 2">
    <name type="scientific">Paraburkholderia graminis</name>
    <dbReference type="NCBI Taxonomy" id="60548"/>
    <lineage>
        <taxon>Bacteria</taxon>
        <taxon>Pseudomonadati</taxon>
        <taxon>Pseudomonadota</taxon>
        <taxon>Betaproteobacteria</taxon>
        <taxon>Burkholderiales</taxon>
        <taxon>Burkholderiaceae</taxon>
        <taxon>Paraburkholderia</taxon>
    </lineage>
</organism>
<comment type="caution">
    <text evidence="1">The sequence shown here is derived from an EMBL/GenBank/DDBJ whole genome shotgun (WGS) entry which is preliminary data.</text>
</comment>
<dbReference type="NCBIfam" id="TIGR03347">
    <property type="entry name" value="VI_chp_1"/>
    <property type="match status" value="1"/>
</dbReference>
<protein>
    <submittedName>
        <fullName evidence="1">Type VI secretion system protein ImpH</fullName>
    </submittedName>
</protein>
<dbReference type="Pfam" id="PF06996">
    <property type="entry name" value="T6SS_TssG"/>
    <property type="match status" value="1"/>
</dbReference>
<proteinExistence type="predicted"/>
<dbReference type="EMBL" id="JAVIZN010000002">
    <property type="protein sequence ID" value="MDR6204735.1"/>
    <property type="molecule type" value="Genomic_DNA"/>
</dbReference>
<dbReference type="AlphaFoldDB" id="A0ABD5CJJ5"/>
<dbReference type="PANTHER" id="PTHR35564:SF3">
    <property type="entry name" value="TYPE VI SECRETION SYSTEM BASEPLATE SUBUNIT TSSG"/>
    <property type="match status" value="1"/>
</dbReference>
<sequence length="373" mass="41118">MNARPMPPTARANTAPLLPALLDQAKRMNFIRFCELLELAAPDMPALGTTDSPATDPIRFRSRAQLGFPGREIDAVRYDIDDPAAPPSVVTTFLGFYGVDARMPAYFVDEVAQHRDGAEPLSAFLDIFHHRIITQLYRVARKYRYPIGFRRDGTDPVSRYLLSFAGFGFSAPTRAASSIPGQSAAAGKEVQKSNGARQRLAEVADTRRLLSMLGLAMQKTRTAEGLAGVLRHAVPDAAITVEEFHPVWRQVTDFEPAALGEQCLLGRGFYDRANVVRVVITPASRETVLSLVPGQSTHREIMTLLRFYLGYESEADLEMHVRADLMPRPTLEPRQANLGFTAQLEASPQSAPDASTRVTRVQLGRWNGARDAA</sequence>
<dbReference type="Proteomes" id="UP001245184">
    <property type="component" value="Unassembled WGS sequence"/>
</dbReference>
<name>A0ABD5CJJ5_9BURK</name>
<accession>A0ABD5CJJ5</accession>
<gene>
    <name evidence="1" type="ORF">QF025_003455</name>
</gene>
<dbReference type="PANTHER" id="PTHR35564">
    <property type="match status" value="1"/>
</dbReference>